<dbReference type="InterPro" id="IPR001328">
    <property type="entry name" value="Pept_tRNA_hydro"/>
</dbReference>
<comment type="caution">
    <text evidence="1">The sequence shown here is derived from an EMBL/GenBank/DDBJ whole genome shotgun (WGS) entry which is preliminary data.</text>
</comment>
<dbReference type="GO" id="GO:0004045">
    <property type="term" value="F:peptidyl-tRNA hydrolase activity"/>
    <property type="evidence" value="ECO:0007669"/>
    <property type="project" value="InterPro"/>
</dbReference>
<dbReference type="EMBL" id="SSTD01002133">
    <property type="protein sequence ID" value="TYK28266.1"/>
    <property type="molecule type" value="Genomic_DNA"/>
</dbReference>
<dbReference type="Gene3D" id="3.40.50.1470">
    <property type="entry name" value="Peptidyl-tRNA hydrolase"/>
    <property type="match status" value="1"/>
</dbReference>
<dbReference type="OrthoDB" id="1711136at2759"/>
<evidence type="ECO:0000313" key="1">
    <source>
        <dbReference type="EMBL" id="KAA0048469.1"/>
    </source>
</evidence>
<dbReference type="AlphaFoldDB" id="A0A5A7U4U9"/>
<dbReference type="InterPro" id="IPR036416">
    <property type="entry name" value="Pept_tRNA_hydro_sf"/>
</dbReference>
<protein>
    <submittedName>
        <fullName evidence="1">Chloroplastic group IIB intron splicing facilitator CRS2-B</fullName>
    </submittedName>
</protein>
<gene>
    <name evidence="2" type="ORF">E5676_scaffold600G00730</name>
    <name evidence="1" type="ORF">E6C27_scaffold61G00720</name>
</gene>
<dbReference type="Pfam" id="PF01195">
    <property type="entry name" value="Pept_tRNA_hydro"/>
    <property type="match status" value="1"/>
</dbReference>
<dbReference type="Proteomes" id="UP000321393">
    <property type="component" value="Unassembled WGS sequence"/>
</dbReference>
<dbReference type="PANTHER" id="PTHR17224:SF3">
    <property type="entry name" value="CHLOROPLASTIC GROUP IIB INTRON SPLICING FACILITATOR CRS2-B, CHLOROPLASTIC"/>
    <property type="match status" value="1"/>
</dbReference>
<proteinExistence type="predicted"/>
<dbReference type="SUPFAM" id="SSF53178">
    <property type="entry name" value="Peptidyl-tRNA hydrolase-like"/>
    <property type="match status" value="1"/>
</dbReference>
<evidence type="ECO:0000313" key="3">
    <source>
        <dbReference type="Proteomes" id="UP000321393"/>
    </source>
</evidence>
<accession>A0A5A7U4U9</accession>
<evidence type="ECO:0000313" key="4">
    <source>
        <dbReference type="Proteomes" id="UP000321947"/>
    </source>
</evidence>
<dbReference type="EMBL" id="SSTE01012822">
    <property type="protein sequence ID" value="KAA0048469.1"/>
    <property type="molecule type" value="Genomic_DNA"/>
</dbReference>
<evidence type="ECO:0000313" key="2">
    <source>
        <dbReference type="EMBL" id="TYK28266.1"/>
    </source>
</evidence>
<dbReference type="Proteomes" id="UP000321947">
    <property type="component" value="Unassembled WGS sequence"/>
</dbReference>
<name>A0A5A7U4U9_CUCMM</name>
<sequence length="99" mass="11240">MGHLDGRREFPRLCIGIGNPPGTMDMKAFLLQKFSSVERKQIDAALEQGVEAVRTLALNGFSQRVNRFNLSQKYKYHKEVLQYPIAPSSLSSRWKEGIS</sequence>
<reference evidence="3 4" key="1">
    <citation type="submission" date="2019-08" db="EMBL/GenBank/DDBJ databases">
        <title>Draft genome sequences of two oriental melons (Cucumis melo L. var makuwa).</title>
        <authorList>
            <person name="Kwon S.-Y."/>
        </authorList>
    </citation>
    <scope>NUCLEOTIDE SEQUENCE [LARGE SCALE GENOMIC DNA]</scope>
    <source>
        <strain evidence="4">cv. Chang Bougi</strain>
        <strain evidence="3">cv. SW 3</strain>
        <tissue evidence="1">Leaf</tissue>
    </source>
</reference>
<organism evidence="1 3">
    <name type="scientific">Cucumis melo var. makuwa</name>
    <name type="common">Oriental melon</name>
    <dbReference type="NCBI Taxonomy" id="1194695"/>
    <lineage>
        <taxon>Eukaryota</taxon>
        <taxon>Viridiplantae</taxon>
        <taxon>Streptophyta</taxon>
        <taxon>Embryophyta</taxon>
        <taxon>Tracheophyta</taxon>
        <taxon>Spermatophyta</taxon>
        <taxon>Magnoliopsida</taxon>
        <taxon>eudicotyledons</taxon>
        <taxon>Gunneridae</taxon>
        <taxon>Pentapetalae</taxon>
        <taxon>rosids</taxon>
        <taxon>fabids</taxon>
        <taxon>Cucurbitales</taxon>
        <taxon>Cucurbitaceae</taxon>
        <taxon>Benincaseae</taxon>
        <taxon>Cucumis</taxon>
    </lineage>
</organism>
<dbReference type="PANTHER" id="PTHR17224">
    <property type="entry name" value="PEPTIDYL-TRNA HYDROLASE"/>
    <property type="match status" value="1"/>
</dbReference>
<dbReference type="STRING" id="1194695.A0A5A7U4U9"/>